<dbReference type="InterPro" id="IPR034348">
    <property type="entry name" value="RLI_dom_1"/>
</dbReference>
<evidence type="ECO:0000256" key="3">
    <source>
        <dbReference type="ARBA" id="ARBA00056499"/>
    </source>
</evidence>
<dbReference type="FunFam" id="3.40.50.300:FF:000152">
    <property type="entry name" value="ATP-binding cassette, sub-family E, member 1"/>
    <property type="match status" value="1"/>
</dbReference>
<dbReference type="Pfam" id="PF04068">
    <property type="entry name" value="Fer4_RLI"/>
    <property type="match status" value="1"/>
</dbReference>
<evidence type="ECO:0000313" key="8">
    <source>
        <dbReference type="EMBL" id="KAK6544412.1"/>
    </source>
</evidence>
<dbReference type="GO" id="GO:0016887">
    <property type="term" value="F:ATP hydrolysis activity"/>
    <property type="evidence" value="ECO:0007669"/>
    <property type="project" value="InterPro"/>
</dbReference>
<dbReference type="Pfam" id="PF00037">
    <property type="entry name" value="Fer4"/>
    <property type="match status" value="1"/>
</dbReference>
<dbReference type="FunFam" id="3.40.50.300:FF:000144">
    <property type="entry name" value="ATP-binding cassette sub-family E member 1"/>
    <property type="match status" value="1"/>
</dbReference>
<dbReference type="PROSITE" id="PS00211">
    <property type="entry name" value="ABC_TRANSPORTER_1"/>
    <property type="match status" value="2"/>
</dbReference>
<dbReference type="InterPro" id="IPR017871">
    <property type="entry name" value="ABC_transporter-like_CS"/>
</dbReference>
<sequence length="607" mass="68004">MADKLTRIAIVSSDKCKPKKCRQECKKSCPVVRTGKLCIEVAPESKIAFISERLCIGCGICPKKCPFGAIHIINLPTNLETQVTHRYSANSFKLHRLPTPRPGQVLGLVGTNGIGKSTALKILAGKLDPNLGRYDNPPTWEEILKYFRGSELQNYFLRLLEEHLKAIIKPQYVDQIAKALKGKSKTVEELLKGKSDRDVLEETADVLELNQVMNRDVTLLSGGELQRFAIAMAVVQKADVYMFDEPSSFLDIKQRLKAANTIREVVKANDSGYVIVVEHDLSVLDYLSDFICVLYGQPAVYGVVTLPASVREGINIFLDGNIPTENLRFREESLQFRIAEAADEFGADRTRGFKYPKMTKTQGDFSLQVDAGEFTDSEIIVMMGENGTGKTTFCKLLAGLDQPDTNSNKMPQMSISLKPQTITGKFPGTVRQLFFKKIKASFLNPQFQTDVYKPLKIDDFIDQEVQNLSGGELQRVAIVLALGKPADIYVIDEPSAYLDSEQRIIAARVIKRFIMHAKKTAFIVEHDFIMATYLADRVIVFEGQPSIKAKATKPQSLLSGCNQFLKSLDVTFRRDPVSYRPRINKLNSQLDQEQKLAGNYFFLEETS</sequence>
<dbReference type="Proteomes" id="UP001365542">
    <property type="component" value="Unassembled WGS sequence"/>
</dbReference>
<dbReference type="GO" id="GO:0060255">
    <property type="term" value="P:regulation of macromolecule metabolic process"/>
    <property type="evidence" value="ECO:0007669"/>
    <property type="project" value="UniProtKB-ARBA"/>
</dbReference>
<dbReference type="PROSITE" id="PS50893">
    <property type="entry name" value="ABC_TRANSPORTER_2"/>
    <property type="match status" value="2"/>
</dbReference>
<feature type="domain" description="ABC transporter" evidence="6">
    <location>
        <begin position="70"/>
        <end position="320"/>
    </location>
</feature>
<dbReference type="SUPFAM" id="SSF54862">
    <property type="entry name" value="4Fe-4S ferredoxins"/>
    <property type="match status" value="1"/>
</dbReference>
<dbReference type="InterPro" id="IPR017896">
    <property type="entry name" value="4Fe4S_Fe-S-bd"/>
</dbReference>
<dbReference type="Gene3D" id="3.40.50.300">
    <property type="entry name" value="P-loop containing nucleotide triphosphate hydrolases"/>
    <property type="match status" value="2"/>
</dbReference>
<dbReference type="InterPro" id="IPR003593">
    <property type="entry name" value="AAA+_ATPase"/>
</dbReference>
<gene>
    <name evidence="8" type="primary">RLI1</name>
    <name evidence="8" type="ORF">TWF694_001107</name>
</gene>
<proteinExistence type="predicted"/>
<dbReference type="PANTHER" id="PTHR19248">
    <property type="entry name" value="ATP-BINDING TRANSPORT PROTEIN-RELATED"/>
    <property type="match status" value="1"/>
</dbReference>
<feature type="domain" description="ABC transporter" evidence="6">
    <location>
        <begin position="350"/>
        <end position="568"/>
    </location>
</feature>
<keyword evidence="9" id="KW-1185">Reference proteome</keyword>
<comment type="function">
    <text evidence="3">Component of the multifactor complex (MFC) involved in translation initiation. Required for the binding of MFC to the 40S ribosome. Required for the processing and nuclear export of the 60S and 40S ribosomal subunits.</text>
</comment>
<name>A0AAV9XQP7_9PEZI</name>
<dbReference type="GO" id="GO:0006412">
    <property type="term" value="P:translation"/>
    <property type="evidence" value="ECO:0007669"/>
    <property type="project" value="UniProtKB-ARBA"/>
</dbReference>
<dbReference type="CDD" id="cd03236">
    <property type="entry name" value="ABC_RNaseL_inhibitor_domain1"/>
    <property type="match status" value="1"/>
</dbReference>
<dbReference type="InterPro" id="IPR007209">
    <property type="entry name" value="RNaseL-inhib-like_metal-bd_dom"/>
</dbReference>
<dbReference type="GO" id="GO:0005524">
    <property type="term" value="F:ATP binding"/>
    <property type="evidence" value="ECO:0007669"/>
    <property type="project" value="UniProtKB-KW"/>
</dbReference>
<dbReference type="AlphaFoldDB" id="A0AAV9XQP7"/>
<dbReference type="SUPFAM" id="SSF52540">
    <property type="entry name" value="P-loop containing nucleoside triphosphate hydrolases"/>
    <property type="match status" value="2"/>
</dbReference>
<protein>
    <recommendedName>
        <fullName evidence="4">Translation initiation factor RLI1</fullName>
    </recommendedName>
    <alternativeName>
        <fullName evidence="5">ATP-binding cassette sub-family E member RLI1</fullName>
    </alternativeName>
</protein>
<keyword evidence="2" id="KW-0067">ATP-binding</keyword>
<reference evidence="8 9" key="1">
    <citation type="submission" date="2019-10" db="EMBL/GenBank/DDBJ databases">
        <authorList>
            <person name="Palmer J.M."/>
        </authorList>
    </citation>
    <scope>NUCLEOTIDE SEQUENCE [LARGE SCALE GENOMIC DNA]</scope>
    <source>
        <strain evidence="8 9">TWF694</strain>
    </source>
</reference>
<comment type="caution">
    <text evidence="8">The sequence shown here is derived from an EMBL/GenBank/DDBJ whole genome shotgun (WGS) entry which is preliminary data.</text>
</comment>
<dbReference type="GO" id="GO:0005737">
    <property type="term" value="C:cytoplasm"/>
    <property type="evidence" value="ECO:0007669"/>
    <property type="project" value="UniProtKB-ARBA"/>
</dbReference>
<dbReference type="InterPro" id="IPR027417">
    <property type="entry name" value="P-loop_NTPase"/>
</dbReference>
<dbReference type="InterPro" id="IPR013283">
    <property type="entry name" value="RLI1"/>
</dbReference>
<dbReference type="InterPro" id="IPR003439">
    <property type="entry name" value="ABC_transporter-like_ATP-bd"/>
</dbReference>
<evidence type="ECO:0000256" key="1">
    <source>
        <dbReference type="ARBA" id="ARBA00022741"/>
    </source>
</evidence>
<feature type="domain" description="4Fe-4S ferredoxin-type" evidence="7">
    <location>
        <begin position="46"/>
        <end position="75"/>
    </location>
</feature>
<accession>A0AAV9XQP7</accession>
<organism evidence="8 9">
    <name type="scientific">Orbilia ellipsospora</name>
    <dbReference type="NCBI Taxonomy" id="2528407"/>
    <lineage>
        <taxon>Eukaryota</taxon>
        <taxon>Fungi</taxon>
        <taxon>Dikarya</taxon>
        <taxon>Ascomycota</taxon>
        <taxon>Pezizomycotina</taxon>
        <taxon>Orbiliomycetes</taxon>
        <taxon>Orbiliales</taxon>
        <taxon>Orbiliaceae</taxon>
        <taxon>Orbilia</taxon>
    </lineage>
</organism>
<evidence type="ECO:0000313" key="9">
    <source>
        <dbReference type="Proteomes" id="UP001365542"/>
    </source>
</evidence>
<evidence type="ECO:0000256" key="5">
    <source>
        <dbReference type="ARBA" id="ARBA00082546"/>
    </source>
</evidence>
<evidence type="ECO:0000259" key="6">
    <source>
        <dbReference type="PROSITE" id="PS50893"/>
    </source>
</evidence>
<dbReference type="SMART" id="SM00382">
    <property type="entry name" value="AAA"/>
    <property type="match status" value="2"/>
</dbReference>
<dbReference type="NCBIfam" id="NF009945">
    <property type="entry name" value="PRK13409.1"/>
    <property type="match status" value="1"/>
</dbReference>
<dbReference type="PROSITE" id="PS51379">
    <property type="entry name" value="4FE4S_FER_2"/>
    <property type="match status" value="1"/>
</dbReference>
<evidence type="ECO:0000256" key="2">
    <source>
        <dbReference type="ARBA" id="ARBA00022840"/>
    </source>
</evidence>
<dbReference type="EMBL" id="JAVHJO010000001">
    <property type="protein sequence ID" value="KAK6544412.1"/>
    <property type="molecule type" value="Genomic_DNA"/>
</dbReference>
<evidence type="ECO:0000256" key="4">
    <source>
        <dbReference type="ARBA" id="ARBA00067238"/>
    </source>
</evidence>
<keyword evidence="1" id="KW-0547">Nucleotide-binding</keyword>
<evidence type="ECO:0000259" key="7">
    <source>
        <dbReference type="PROSITE" id="PS51379"/>
    </source>
</evidence>
<dbReference type="PRINTS" id="PR01868">
    <property type="entry name" value="ABCEFAMILY"/>
</dbReference>
<dbReference type="Pfam" id="PF00005">
    <property type="entry name" value="ABC_tran"/>
    <property type="match status" value="2"/>
</dbReference>